<organism evidence="2 3">
    <name type="scientific">Mycena alexandri</name>
    <dbReference type="NCBI Taxonomy" id="1745969"/>
    <lineage>
        <taxon>Eukaryota</taxon>
        <taxon>Fungi</taxon>
        <taxon>Dikarya</taxon>
        <taxon>Basidiomycota</taxon>
        <taxon>Agaricomycotina</taxon>
        <taxon>Agaricomycetes</taxon>
        <taxon>Agaricomycetidae</taxon>
        <taxon>Agaricales</taxon>
        <taxon>Marasmiineae</taxon>
        <taxon>Mycenaceae</taxon>
        <taxon>Mycena</taxon>
    </lineage>
</organism>
<accession>A0AAD6TBT6</accession>
<dbReference type="AlphaFoldDB" id="A0AAD6TBT6"/>
<keyword evidence="3" id="KW-1185">Reference proteome</keyword>
<protein>
    <submittedName>
        <fullName evidence="2">Uncharacterized protein</fullName>
    </submittedName>
</protein>
<evidence type="ECO:0000313" key="2">
    <source>
        <dbReference type="EMBL" id="KAJ7043516.1"/>
    </source>
</evidence>
<keyword evidence="1" id="KW-0472">Membrane</keyword>
<dbReference type="EMBL" id="JARJCM010000009">
    <property type="protein sequence ID" value="KAJ7043516.1"/>
    <property type="molecule type" value="Genomic_DNA"/>
</dbReference>
<proteinExistence type="predicted"/>
<name>A0AAD6TBT6_9AGAR</name>
<keyword evidence="1" id="KW-1133">Transmembrane helix</keyword>
<keyword evidence="1" id="KW-0812">Transmembrane</keyword>
<dbReference type="Proteomes" id="UP001218188">
    <property type="component" value="Unassembled WGS sequence"/>
</dbReference>
<feature type="transmembrane region" description="Helical" evidence="1">
    <location>
        <begin position="141"/>
        <end position="160"/>
    </location>
</feature>
<evidence type="ECO:0000313" key="3">
    <source>
        <dbReference type="Proteomes" id="UP001218188"/>
    </source>
</evidence>
<gene>
    <name evidence="2" type="ORF">C8F04DRAFT_1072339</name>
</gene>
<feature type="transmembrane region" description="Helical" evidence="1">
    <location>
        <begin position="180"/>
        <end position="205"/>
    </location>
</feature>
<comment type="caution">
    <text evidence="2">The sequence shown here is derived from an EMBL/GenBank/DDBJ whole genome shotgun (WGS) entry which is preliminary data.</text>
</comment>
<reference evidence="2" key="1">
    <citation type="submission" date="2023-03" db="EMBL/GenBank/DDBJ databases">
        <title>Massive genome expansion in bonnet fungi (Mycena s.s.) driven by repeated elements and novel gene families across ecological guilds.</title>
        <authorList>
            <consortium name="Lawrence Berkeley National Laboratory"/>
            <person name="Harder C.B."/>
            <person name="Miyauchi S."/>
            <person name="Viragh M."/>
            <person name="Kuo A."/>
            <person name="Thoen E."/>
            <person name="Andreopoulos B."/>
            <person name="Lu D."/>
            <person name="Skrede I."/>
            <person name="Drula E."/>
            <person name="Henrissat B."/>
            <person name="Morin E."/>
            <person name="Kohler A."/>
            <person name="Barry K."/>
            <person name="LaButti K."/>
            <person name="Morin E."/>
            <person name="Salamov A."/>
            <person name="Lipzen A."/>
            <person name="Mereny Z."/>
            <person name="Hegedus B."/>
            <person name="Baldrian P."/>
            <person name="Stursova M."/>
            <person name="Weitz H."/>
            <person name="Taylor A."/>
            <person name="Grigoriev I.V."/>
            <person name="Nagy L.G."/>
            <person name="Martin F."/>
            <person name="Kauserud H."/>
        </authorList>
    </citation>
    <scope>NUCLEOTIDE SEQUENCE</scope>
    <source>
        <strain evidence="2">CBHHK200</strain>
    </source>
</reference>
<evidence type="ECO:0000256" key="1">
    <source>
        <dbReference type="SAM" id="Phobius"/>
    </source>
</evidence>
<feature type="transmembrane region" description="Helical" evidence="1">
    <location>
        <begin position="59"/>
        <end position="83"/>
    </location>
</feature>
<sequence>MSVCGFPRPWSLLVHAWSLEHGLRAFDSNPSVGYSSKHRSTWPPHIKPTLTELQDGPTFHVATACSLAIVVSLVTLVAFLVLWRSQRSPPKLQPAVLSEATVLRIHDMASRQPYQMPPDGGGDPGTFAALPFSENPRKQSLFLFWLCFLLVAGAAAYFFSTFWVDAVSTYVTQKYSTLSWIVTLILSVVLANVSGQFLKFMFFLVPAIRSTIQCIHWIGVMMAVRPALAAHTSYLRVTQVAQYLSRWYFGIPVGLPLPERVGRSTVLVSGAVSAVGGYHLISSRVARNYTVLLKALFRGPLNLFDFYISLRTAQELPTTHFQIWAKCAVKHLLRFALGELTWRTVSRPKLFVLVGPTLIICTYIIYRYNQVVVPPRSQLQVALDPIYRKLYQQQILSQRQDIALGEINRILQNIDRQFTNANLGKEPIHPSRNESM</sequence>